<sequence>MSGNAGGGNDDKRRGSASNASSLRQGTDVVKKRNSLSGYQQGNSKRVGLVERLSSEQKVDWWNETEHTLMKKLQHGIFSARGEQVAFLCKVLKPRKSAKSQKDLKEQVLVVCKTVQANKQDDICIHVLTLKGWSIRLTESIKTLTVIDGDPSIPYTNVFDGMQCKLMLEFNSRGARRLCYWIMSSAKEKNILEYCLVELCERYFEFRPKLVNVKESELKLVGTEEVNKNRCILLTDQVSLKGREDDSDTENVDSTNGGGPGKSTSTQILSQEEQEELLQILESEDLLENTAGTLSEELLQRISLLENETGDTLRQWENRGDSTDYVGSNPSPSSQARGGVTGNGKKRKESVAVENITDPIAALVDQLEEVYAQLNGVDEWMSKHNMELRTMRKDIHKIEHENNRLQMLANNQGALRIHLAKLLSHYAITPEATEVVATLDQILKEDVLGEAERGNPPRENTKPALVRVTATALQLHLALQGKAHAKPGKEAECFVEEPYLNAIKQRQAELQGSIEKFCGLVHFYIAYRIKHNADAFRDTIKTIKSATTHDMPSIEQRDAMHKTLAPYASLINSLQLLDEDGFEKIVSVYVDDMGSSYGDVARNFFAVMMKLLSDGTFGDFALSNAQEAQLRGYKDEITISNQYGAKLCVAMNRASSAHSFSYCLEQIIPMILSEQAFLGETFWHLSSYDSPQAMRSLITERTTKANALIERDEALNKIFNDKGAVLQSLTQFVQRGSSSVPQLISMIVDVEALIMEYKKSCKFLLYILAEPTVGTIRHLGDAFSTFIDSQVAWFESMKVDPIKRKDGPLLPVLKLPRFVDHILGTWDACVQVPRKVCSSQMYDKQSNRFEKNTIGRGLVMLFEKLFKWIDRVAAMDPRKTDLIRLENYFFFKQTFTHRKCAVLPGFVNEAQSRFKDSLERLIESSMKESYPVLIGFVSDVEILLEQYDKSQIAYHKTRIQLANVMQKVTGPYIKQQLASLKGRVTSHLSYNIALEKLVIGRLAESIVSRYQRYVQLIQDCYGDIVSPTVEEISTVLDEVRK</sequence>
<evidence type="ECO:0000256" key="2">
    <source>
        <dbReference type="ARBA" id="ARBA00022448"/>
    </source>
</evidence>
<evidence type="ECO:0000256" key="1">
    <source>
        <dbReference type="ARBA" id="ARBA00006518"/>
    </source>
</evidence>
<name>A0A7S2WNQ9_9STRA</name>
<feature type="region of interest" description="Disordered" evidence="6">
    <location>
        <begin position="242"/>
        <end position="269"/>
    </location>
</feature>
<evidence type="ECO:0000259" key="7">
    <source>
        <dbReference type="Pfam" id="PF09763"/>
    </source>
</evidence>
<dbReference type="InterPro" id="IPR048628">
    <property type="entry name" value="Sec3_C"/>
</dbReference>
<dbReference type="PANTHER" id="PTHR16092:SF14">
    <property type="entry name" value="EXOCYST COMPLEX COMPONENT 1 ISOFORM X1"/>
    <property type="match status" value="1"/>
</dbReference>
<evidence type="ECO:0000259" key="8">
    <source>
        <dbReference type="Pfam" id="PF20654"/>
    </source>
</evidence>
<evidence type="ECO:0000256" key="4">
    <source>
        <dbReference type="ARBA" id="ARBA00023054"/>
    </source>
</evidence>
<feature type="coiled-coil region" evidence="5">
    <location>
        <begin position="381"/>
        <end position="408"/>
    </location>
</feature>
<feature type="domain" description="Exocyst complex component Sec3 C-terminal" evidence="8">
    <location>
        <begin position="711"/>
        <end position="1022"/>
    </location>
</feature>
<evidence type="ECO:0000313" key="9">
    <source>
        <dbReference type="EMBL" id="CAD9697341.1"/>
    </source>
</evidence>
<keyword evidence="2" id="KW-0813">Transport</keyword>
<evidence type="ECO:0000256" key="6">
    <source>
        <dbReference type="SAM" id="MobiDB-lite"/>
    </source>
</evidence>
<feature type="compositionally biased region" description="Polar residues" evidence="6">
    <location>
        <begin position="325"/>
        <end position="336"/>
    </location>
</feature>
<dbReference type="GO" id="GO:0005546">
    <property type="term" value="F:phosphatidylinositol-4,5-bisphosphate binding"/>
    <property type="evidence" value="ECO:0007669"/>
    <property type="project" value="TreeGrafter"/>
</dbReference>
<dbReference type="InterPro" id="IPR019160">
    <property type="entry name" value="Sec3_CC"/>
</dbReference>
<dbReference type="GO" id="GO:0006887">
    <property type="term" value="P:exocytosis"/>
    <property type="evidence" value="ECO:0007669"/>
    <property type="project" value="UniProtKB-KW"/>
</dbReference>
<proteinExistence type="inferred from homology"/>
<dbReference type="AlphaFoldDB" id="A0A7S2WNQ9"/>
<protein>
    <recommendedName>
        <fullName evidence="10">Exocyst complex component Sec3 PIP2-binding N-terminal domain-containing protein</fullName>
    </recommendedName>
</protein>
<dbReference type="PANTHER" id="PTHR16092">
    <property type="entry name" value="SEC3/SYNTAXIN-RELATED"/>
    <property type="match status" value="1"/>
</dbReference>
<evidence type="ECO:0000256" key="5">
    <source>
        <dbReference type="SAM" id="Coils"/>
    </source>
</evidence>
<dbReference type="GO" id="GO:0005886">
    <property type="term" value="C:plasma membrane"/>
    <property type="evidence" value="ECO:0007669"/>
    <property type="project" value="TreeGrafter"/>
</dbReference>
<comment type="similarity">
    <text evidence="1">Belongs to the SEC3 family.</text>
</comment>
<evidence type="ECO:0008006" key="10">
    <source>
        <dbReference type="Google" id="ProtNLM"/>
    </source>
</evidence>
<organism evidence="9">
    <name type="scientific">Mucochytrium quahogii</name>
    <dbReference type="NCBI Taxonomy" id="96639"/>
    <lineage>
        <taxon>Eukaryota</taxon>
        <taxon>Sar</taxon>
        <taxon>Stramenopiles</taxon>
        <taxon>Bigyra</taxon>
        <taxon>Labyrinthulomycetes</taxon>
        <taxon>Thraustochytrida</taxon>
        <taxon>Thraustochytriidae</taxon>
        <taxon>Mucochytrium</taxon>
    </lineage>
</organism>
<reference evidence="9" key="1">
    <citation type="submission" date="2021-01" db="EMBL/GenBank/DDBJ databases">
        <authorList>
            <person name="Corre E."/>
            <person name="Pelletier E."/>
            <person name="Niang G."/>
            <person name="Scheremetjew M."/>
            <person name="Finn R."/>
            <person name="Kale V."/>
            <person name="Holt S."/>
            <person name="Cochrane G."/>
            <person name="Meng A."/>
            <person name="Brown T."/>
            <person name="Cohen L."/>
        </authorList>
    </citation>
    <scope>NUCLEOTIDE SEQUENCE</scope>
    <source>
        <strain evidence="9">NY070348D</strain>
    </source>
</reference>
<evidence type="ECO:0000256" key="3">
    <source>
        <dbReference type="ARBA" id="ARBA00022483"/>
    </source>
</evidence>
<feature type="domain" description="Exocyst complex component Sec3 coiled-coil" evidence="7">
    <location>
        <begin position="358"/>
        <end position="438"/>
    </location>
</feature>
<accession>A0A7S2WNQ9</accession>
<dbReference type="Pfam" id="PF20654">
    <property type="entry name" value="Sec3_C-term"/>
    <property type="match status" value="1"/>
</dbReference>
<dbReference type="GO" id="GO:0000145">
    <property type="term" value="C:exocyst"/>
    <property type="evidence" value="ECO:0007669"/>
    <property type="project" value="InterPro"/>
</dbReference>
<dbReference type="EMBL" id="HBHK01020749">
    <property type="protein sequence ID" value="CAD9697341.1"/>
    <property type="molecule type" value="Transcribed_RNA"/>
</dbReference>
<dbReference type="Pfam" id="PF09763">
    <property type="entry name" value="Sec3_CC"/>
    <property type="match status" value="1"/>
</dbReference>
<keyword evidence="3" id="KW-0268">Exocytosis</keyword>
<feature type="region of interest" description="Disordered" evidence="6">
    <location>
        <begin position="313"/>
        <end position="348"/>
    </location>
</feature>
<feature type="compositionally biased region" description="Polar residues" evidence="6">
    <location>
        <begin position="16"/>
        <end position="25"/>
    </location>
</feature>
<feature type="region of interest" description="Disordered" evidence="6">
    <location>
        <begin position="1"/>
        <end position="41"/>
    </location>
</feature>
<dbReference type="GO" id="GO:0006893">
    <property type="term" value="P:Golgi to plasma membrane transport"/>
    <property type="evidence" value="ECO:0007669"/>
    <property type="project" value="TreeGrafter"/>
</dbReference>
<keyword evidence="4 5" id="KW-0175">Coiled coil</keyword>
<gene>
    <name evidence="9" type="ORF">QSP1433_LOCUS13175</name>
</gene>